<evidence type="ECO:0000313" key="1">
    <source>
        <dbReference type="EMBL" id="AGC72806.1"/>
    </source>
</evidence>
<dbReference type="PROSITE" id="PS51257">
    <property type="entry name" value="PROKAR_LIPOPROTEIN"/>
    <property type="match status" value="1"/>
</dbReference>
<sequence>MRSPPKGGGLLGGLVPSTQSCAKDFLWRTFARLALLAVEIAFRNQY</sequence>
<organism evidence="1">
    <name type="scientific">uncultured bacterium A1Q1_fos_485</name>
    <dbReference type="NCBI Taxonomy" id="1256576"/>
    <lineage>
        <taxon>Bacteria</taxon>
        <taxon>environmental samples</taxon>
    </lineage>
</organism>
<accession>L7VZ71</accession>
<dbReference type="AlphaFoldDB" id="L7VZ71"/>
<reference evidence="1" key="1">
    <citation type="submission" date="2012-09" db="EMBL/GenBank/DDBJ databases">
        <title>Metagenomic Characterization of a Microbial Community in Wastewater Detects High Levels of Antibiotic Resistance.</title>
        <authorList>
            <person name="Abrams M."/>
            <person name="Caldwell A."/>
            <person name="Vandaei E."/>
            <person name="Lee W."/>
            <person name="Perrott J."/>
            <person name="Khan S.Y."/>
            <person name="Ta J."/>
            <person name="Romero D."/>
            <person name="Nguyen V."/>
            <person name="Pourmand N."/>
            <person name="Ouverney C.C."/>
        </authorList>
    </citation>
    <scope>NUCLEOTIDE SEQUENCE</scope>
</reference>
<dbReference type="EMBL" id="JX649912">
    <property type="protein sequence ID" value="AGC72806.1"/>
    <property type="molecule type" value="Genomic_DNA"/>
</dbReference>
<protein>
    <submittedName>
        <fullName evidence="1">Uncharacterized protein</fullName>
    </submittedName>
</protein>
<proteinExistence type="predicted"/>
<name>L7VZ71_9BACT</name>